<sequence length="151" mass="17154">MALCLGLHHVVSDQNRKRVKINLQYPQMQQGHPITGGLEIATVFCGTVMPQLSAYSDVMILSSNKNCEDLALSDSQQRTTVDILQSDSLRIMESFQNNEQYSGFRITRNTEAVGAMQNHQKYYAYTALLLIMQNSQEGLKQDNYCNFNIRI</sequence>
<organism evidence="1 2">
    <name type="scientific">Phascolomyces articulosus</name>
    <dbReference type="NCBI Taxonomy" id="60185"/>
    <lineage>
        <taxon>Eukaryota</taxon>
        <taxon>Fungi</taxon>
        <taxon>Fungi incertae sedis</taxon>
        <taxon>Mucoromycota</taxon>
        <taxon>Mucoromycotina</taxon>
        <taxon>Mucoromycetes</taxon>
        <taxon>Mucorales</taxon>
        <taxon>Lichtheimiaceae</taxon>
        <taxon>Phascolomyces</taxon>
    </lineage>
</organism>
<reference evidence="1" key="2">
    <citation type="submission" date="2023-02" db="EMBL/GenBank/DDBJ databases">
        <authorList>
            <consortium name="DOE Joint Genome Institute"/>
            <person name="Mondo S.J."/>
            <person name="Chang Y."/>
            <person name="Wang Y."/>
            <person name="Ahrendt S."/>
            <person name="Andreopoulos W."/>
            <person name="Barry K."/>
            <person name="Beard J."/>
            <person name="Benny G.L."/>
            <person name="Blankenship S."/>
            <person name="Bonito G."/>
            <person name="Cuomo C."/>
            <person name="Desiro A."/>
            <person name="Gervers K.A."/>
            <person name="Hundley H."/>
            <person name="Kuo A."/>
            <person name="LaButti K."/>
            <person name="Lang B.F."/>
            <person name="Lipzen A."/>
            <person name="O'Donnell K."/>
            <person name="Pangilinan J."/>
            <person name="Reynolds N."/>
            <person name="Sandor L."/>
            <person name="Smith M.W."/>
            <person name="Tsang A."/>
            <person name="Grigoriev I.V."/>
            <person name="Stajich J.E."/>
            <person name="Spatafora J.W."/>
        </authorList>
    </citation>
    <scope>NUCLEOTIDE SEQUENCE</scope>
    <source>
        <strain evidence="1">RSA 2281</strain>
    </source>
</reference>
<evidence type="ECO:0000313" key="1">
    <source>
        <dbReference type="EMBL" id="KAI9245659.1"/>
    </source>
</evidence>
<dbReference type="EMBL" id="JAIXMP010000050">
    <property type="protein sequence ID" value="KAI9245659.1"/>
    <property type="molecule type" value="Genomic_DNA"/>
</dbReference>
<keyword evidence="2" id="KW-1185">Reference proteome</keyword>
<comment type="caution">
    <text evidence="1">The sequence shown here is derived from an EMBL/GenBank/DDBJ whole genome shotgun (WGS) entry which is preliminary data.</text>
</comment>
<evidence type="ECO:0000313" key="2">
    <source>
        <dbReference type="Proteomes" id="UP001209540"/>
    </source>
</evidence>
<reference evidence="1" key="1">
    <citation type="journal article" date="2022" name="IScience">
        <title>Evolution of zygomycete secretomes and the origins of terrestrial fungal ecologies.</title>
        <authorList>
            <person name="Chang Y."/>
            <person name="Wang Y."/>
            <person name="Mondo S."/>
            <person name="Ahrendt S."/>
            <person name="Andreopoulos W."/>
            <person name="Barry K."/>
            <person name="Beard J."/>
            <person name="Benny G.L."/>
            <person name="Blankenship S."/>
            <person name="Bonito G."/>
            <person name="Cuomo C."/>
            <person name="Desiro A."/>
            <person name="Gervers K.A."/>
            <person name="Hundley H."/>
            <person name="Kuo A."/>
            <person name="LaButti K."/>
            <person name="Lang B.F."/>
            <person name="Lipzen A."/>
            <person name="O'Donnell K."/>
            <person name="Pangilinan J."/>
            <person name="Reynolds N."/>
            <person name="Sandor L."/>
            <person name="Smith M.E."/>
            <person name="Tsang A."/>
            <person name="Grigoriev I.V."/>
            <person name="Stajich J.E."/>
            <person name="Spatafora J.W."/>
        </authorList>
    </citation>
    <scope>NUCLEOTIDE SEQUENCE</scope>
    <source>
        <strain evidence="1">RSA 2281</strain>
    </source>
</reference>
<protein>
    <submittedName>
        <fullName evidence="1">Uncharacterized protein</fullName>
    </submittedName>
</protein>
<name>A0AAD5K0J6_9FUNG</name>
<proteinExistence type="predicted"/>
<accession>A0AAD5K0J6</accession>
<dbReference type="Proteomes" id="UP001209540">
    <property type="component" value="Unassembled WGS sequence"/>
</dbReference>
<dbReference type="AlphaFoldDB" id="A0AAD5K0J6"/>
<gene>
    <name evidence="1" type="ORF">BDA99DRAFT_543558</name>
</gene>